<keyword evidence="2" id="KW-1185">Reference proteome</keyword>
<name>A0A135P8S0_9HYPH</name>
<accession>A0A135P8S0</accession>
<organism evidence="1 2">
    <name type="scientific">Agrobacterium bohemicum</name>
    <dbReference type="NCBI Taxonomy" id="2052828"/>
    <lineage>
        <taxon>Bacteria</taxon>
        <taxon>Pseudomonadati</taxon>
        <taxon>Pseudomonadota</taxon>
        <taxon>Alphaproteobacteria</taxon>
        <taxon>Hyphomicrobiales</taxon>
        <taxon>Rhizobiaceae</taxon>
        <taxon>Rhizobium/Agrobacterium group</taxon>
        <taxon>Agrobacterium</taxon>
    </lineage>
</organism>
<dbReference type="AlphaFoldDB" id="A0A135P8S0"/>
<evidence type="ECO:0000313" key="2">
    <source>
        <dbReference type="Proteomes" id="UP000070498"/>
    </source>
</evidence>
<dbReference type="STRING" id="2052828.ATO67_17380"/>
<evidence type="ECO:0000313" key="1">
    <source>
        <dbReference type="EMBL" id="KXG87796.1"/>
    </source>
</evidence>
<dbReference type="Proteomes" id="UP000070498">
    <property type="component" value="Unassembled WGS sequence"/>
</dbReference>
<gene>
    <name evidence="1" type="ORF">ATO67_17380</name>
</gene>
<protein>
    <submittedName>
        <fullName evidence="1">Uncharacterized protein</fullName>
    </submittedName>
</protein>
<reference evidence="1 2" key="1">
    <citation type="submission" date="2015-11" db="EMBL/GenBank/DDBJ databases">
        <title>Draft genome sequence of Agrobacterium sp. R89-1.</title>
        <authorList>
            <person name="Zahradnik J."/>
            <person name="Kyslikova E."/>
            <person name="Palyzova A."/>
            <person name="Kyslik P."/>
        </authorList>
    </citation>
    <scope>NUCLEOTIDE SEQUENCE [LARGE SCALE GENOMIC DNA]</scope>
    <source>
        <strain evidence="1 2">R89-1</strain>
    </source>
</reference>
<proteinExistence type="predicted"/>
<sequence>MNGFGSLSCFCKDGVVMAVSEHHGSSKAVRAAIDKHLGVFSGNAVLVRRNIARQAQISKTYIDAEMSDSTGGFSVARHVTGDFRWPEFKTAGK</sequence>
<comment type="caution">
    <text evidence="1">The sequence shown here is derived from an EMBL/GenBank/DDBJ whole genome shotgun (WGS) entry which is preliminary data.</text>
</comment>
<dbReference type="EMBL" id="LNUW01000002">
    <property type="protein sequence ID" value="KXG87796.1"/>
    <property type="molecule type" value="Genomic_DNA"/>
</dbReference>